<evidence type="ECO:0000256" key="6">
    <source>
        <dbReference type="RuleBase" id="RU363076"/>
    </source>
</evidence>
<comment type="similarity">
    <text evidence="2 6">Belongs to the SURF1 family.</text>
</comment>
<dbReference type="RefSeq" id="WP_051911052.1">
    <property type="nucleotide sequence ID" value="NZ_CAMIFG010000019.1"/>
</dbReference>
<evidence type="ECO:0000256" key="1">
    <source>
        <dbReference type="ARBA" id="ARBA00004370"/>
    </source>
</evidence>
<comment type="caution">
    <text evidence="7">The sequence shown here is derived from an EMBL/GenBank/DDBJ whole genome shotgun (WGS) entry which is preliminary data.</text>
</comment>
<dbReference type="OrthoDB" id="6079986at2"/>
<feature type="transmembrane region" description="Helical" evidence="6">
    <location>
        <begin position="198"/>
        <end position="217"/>
    </location>
</feature>
<evidence type="ECO:0000256" key="2">
    <source>
        <dbReference type="ARBA" id="ARBA00007165"/>
    </source>
</evidence>
<dbReference type="PANTHER" id="PTHR23427:SF2">
    <property type="entry name" value="SURFEIT LOCUS PROTEIN 1"/>
    <property type="match status" value="1"/>
</dbReference>
<evidence type="ECO:0000313" key="7">
    <source>
        <dbReference type="EMBL" id="KFI30644.1"/>
    </source>
</evidence>
<evidence type="ECO:0000256" key="3">
    <source>
        <dbReference type="ARBA" id="ARBA00022692"/>
    </source>
</evidence>
<dbReference type="PROSITE" id="PS50895">
    <property type="entry name" value="SURF1"/>
    <property type="match status" value="1"/>
</dbReference>
<proteinExistence type="inferred from homology"/>
<dbReference type="STRING" id="195105.CN97_13975"/>
<keyword evidence="5 6" id="KW-0472">Membrane</keyword>
<dbReference type="CDD" id="cd06662">
    <property type="entry name" value="SURF1"/>
    <property type="match status" value="1"/>
</dbReference>
<dbReference type="InterPro" id="IPR045214">
    <property type="entry name" value="Surf1/Surf4"/>
</dbReference>
<evidence type="ECO:0000313" key="8">
    <source>
        <dbReference type="Proteomes" id="UP000028826"/>
    </source>
</evidence>
<organism evidence="7 8">
    <name type="scientific">Haematobacter massiliensis</name>
    <dbReference type="NCBI Taxonomy" id="195105"/>
    <lineage>
        <taxon>Bacteria</taxon>
        <taxon>Pseudomonadati</taxon>
        <taxon>Pseudomonadota</taxon>
        <taxon>Alphaproteobacteria</taxon>
        <taxon>Rhodobacterales</taxon>
        <taxon>Paracoccaceae</taxon>
        <taxon>Haematobacter</taxon>
    </lineage>
</organism>
<keyword evidence="8" id="KW-1185">Reference proteome</keyword>
<dbReference type="Proteomes" id="UP000028826">
    <property type="component" value="Unassembled WGS sequence"/>
</dbReference>
<sequence>MRRLFWPLILGLVGCGILVALGIWQLQRLAWKEEMLAQIDAAILAPPVPVPLHPTAEGDRYLPVTAVGRFTDKEILVLSSRQGEGPGYRVITAFVTADGRRILVDRGFLPEMERGIPRPGVEATITGNLQWPRDSDSYTPPPDAKTGIWFARDVPAMAEQLETEPLLVVLRTSTEMTPAAEPVPVGAEGIPNNHLQYAVTWFLLAVVWAGMTGYLLWRITRENHRKPAQRKPAR</sequence>
<dbReference type="AlphaFoldDB" id="A0A086Y8P4"/>
<dbReference type="GO" id="GO:0005886">
    <property type="term" value="C:plasma membrane"/>
    <property type="evidence" value="ECO:0007669"/>
    <property type="project" value="UniProtKB-SubCell"/>
</dbReference>
<name>A0A086Y8P4_9RHOB</name>
<comment type="caution">
    <text evidence="6">Lacks conserved residue(s) required for the propagation of feature annotation.</text>
</comment>
<dbReference type="PANTHER" id="PTHR23427">
    <property type="entry name" value="SURFEIT LOCUS PROTEIN"/>
    <property type="match status" value="1"/>
</dbReference>
<keyword evidence="4 6" id="KW-1133">Transmembrane helix</keyword>
<comment type="subcellular location">
    <subcellularLocation>
        <location evidence="6">Cell membrane</location>
        <topology evidence="6">Multi-pass membrane protein</topology>
    </subcellularLocation>
    <subcellularLocation>
        <location evidence="1">Membrane</location>
    </subcellularLocation>
</comment>
<evidence type="ECO:0000256" key="5">
    <source>
        <dbReference type="ARBA" id="ARBA00023136"/>
    </source>
</evidence>
<dbReference type="eggNOG" id="COG3346">
    <property type="taxonomic scope" value="Bacteria"/>
</dbReference>
<dbReference type="Pfam" id="PF02104">
    <property type="entry name" value="SURF1"/>
    <property type="match status" value="1"/>
</dbReference>
<protein>
    <recommendedName>
        <fullName evidence="6">SURF1-like protein</fullName>
    </recommendedName>
</protein>
<dbReference type="EMBL" id="JGYG01000003">
    <property type="protein sequence ID" value="KFI30644.1"/>
    <property type="molecule type" value="Genomic_DNA"/>
</dbReference>
<keyword evidence="3 6" id="KW-0812">Transmembrane</keyword>
<keyword evidence="6" id="KW-1003">Cell membrane</keyword>
<gene>
    <name evidence="7" type="ORF">CN97_13975</name>
</gene>
<evidence type="ECO:0000256" key="4">
    <source>
        <dbReference type="ARBA" id="ARBA00022989"/>
    </source>
</evidence>
<dbReference type="InterPro" id="IPR002994">
    <property type="entry name" value="Surf1/Shy1"/>
</dbReference>
<accession>A0A086Y8P4</accession>
<dbReference type="PROSITE" id="PS51257">
    <property type="entry name" value="PROKAR_LIPOPROTEIN"/>
    <property type="match status" value="1"/>
</dbReference>
<reference evidence="7 8" key="1">
    <citation type="submission" date="2014-03" db="EMBL/GenBank/DDBJ databases">
        <title>Genome of Haematobacter massiliensis CCUG 47968.</title>
        <authorList>
            <person name="Wang D."/>
            <person name="Wang G."/>
        </authorList>
    </citation>
    <scope>NUCLEOTIDE SEQUENCE [LARGE SCALE GENOMIC DNA]</scope>
    <source>
        <strain evidence="7 8">CCUG 47968</strain>
    </source>
</reference>